<dbReference type="EC" id="2.7.4.14" evidence="9"/>
<dbReference type="AlphaFoldDB" id="A0A132A0Z5"/>
<feature type="binding site" evidence="9">
    <location>
        <begin position="119"/>
        <end position="122"/>
    </location>
    <ligand>
        <name>a ribonucleoside 5'-phosphate</name>
        <dbReference type="ChEBI" id="CHEBI:58043"/>
    </ligand>
</feature>
<dbReference type="GO" id="GO:0019205">
    <property type="term" value="F:nucleobase-containing compound kinase activity"/>
    <property type="evidence" value="ECO:0007669"/>
    <property type="project" value="InterPro"/>
</dbReference>
<comment type="similarity">
    <text evidence="9">Belongs to the adenylate kinase family. UMP-CMP kinase subfamily.</text>
</comment>
<feature type="binding site" evidence="9">
    <location>
        <position position="177"/>
    </location>
    <ligand>
        <name>a ribonucleoside 5'-phosphate</name>
        <dbReference type="ChEBI" id="CHEBI:58043"/>
    </ligand>
</feature>
<dbReference type="Proteomes" id="UP000616769">
    <property type="component" value="Unassembled WGS sequence"/>
</dbReference>
<dbReference type="GO" id="GO:0005634">
    <property type="term" value="C:nucleus"/>
    <property type="evidence" value="ECO:0007669"/>
    <property type="project" value="UniProtKB-SubCell"/>
</dbReference>
<dbReference type="InterPro" id="IPR033690">
    <property type="entry name" value="Adenylat_kinase_CS"/>
</dbReference>
<dbReference type="EMBL" id="JXLN01009655">
    <property type="protein sequence ID" value="KPM04637.1"/>
    <property type="molecule type" value="Genomic_DNA"/>
</dbReference>
<keyword evidence="6 9" id="KW-0665">Pyrimidine biosynthesis</keyword>
<keyword evidence="5 9" id="KW-0067">ATP-binding</keyword>
<reference evidence="10 11" key="1">
    <citation type="journal article" date="2015" name="Parasit. Vectors">
        <title>Draft genome of the scabies mite.</title>
        <authorList>
            <person name="Rider S.D.Jr."/>
            <person name="Morgan M.S."/>
            <person name="Arlian L.G."/>
        </authorList>
    </citation>
    <scope>NUCLEOTIDE SEQUENCE [LARGE SCALE GENOMIC DNA]</scope>
    <source>
        <strain evidence="10">Arlian Lab</strain>
    </source>
</reference>
<evidence type="ECO:0000256" key="3">
    <source>
        <dbReference type="ARBA" id="ARBA00022741"/>
    </source>
</evidence>
<keyword evidence="4 9" id="KW-0418">Kinase</keyword>
<feature type="region of interest" description="NMPbind" evidence="9">
    <location>
        <begin position="51"/>
        <end position="81"/>
    </location>
</feature>
<protein>
    <recommendedName>
        <fullName evidence="9">UMP-CMP kinase</fullName>
        <ecNumber evidence="9">2.7.4.14</ecNumber>
    </recommendedName>
    <alternativeName>
        <fullName evidence="9">Deoxycytidylate kinase</fullName>
        <shortName evidence="9">CK</shortName>
        <shortName evidence="9">dCMP kinase</shortName>
    </alternativeName>
    <alternativeName>
        <fullName evidence="9">Uridine monophosphate/cytidine monophosphate kinase</fullName>
        <shortName evidence="9">UMP/CMP kinase</shortName>
        <shortName evidence="9">UMP/CMPK</shortName>
    </alternativeName>
</protein>
<feature type="binding site" evidence="9">
    <location>
        <position position="57"/>
    </location>
    <ligand>
        <name>a ribonucleoside 5'-phosphate</name>
        <dbReference type="ChEBI" id="CHEBI:58043"/>
    </ligand>
</feature>
<comment type="catalytic activity">
    <reaction evidence="9">
        <text>CMP + ATP = CDP + ADP</text>
        <dbReference type="Rhea" id="RHEA:11600"/>
        <dbReference type="ChEBI" id="CHEBI:30616"/>
        <dbReference type="ChEBI" id="CHEBI:58069"/>
        <dbReference type="ChEBI" id="CHEBI:60377"/>
        <dbReference type="ChEBI" id="CHEBI:456216"/>
        <dbReference type="EC" id="2.7.4.14"/>
    </reaction>
</comment>
<feature type="binding site" evidence="9">
    <location>
        <position position="160"/>
    </location>
    <ligand>
        <name>ATP</name>
        <dbReference type="ChEBI" id="CHEBI:30616"/>
    </ligand>
</feature>
<dbReference type="HAMAP" id="MF_03172">
    <property type="entry name" value="Adenylate_kinase_UMP_CMP_kin"/>
    <property type="match status" value="1"/>
</dbReference>
<keyword evidence="7 9" id="KW-0539">Nucleus</keyword>
<evidence type="ECO:0000256" key="7">
    <source>
        <dbReference type="ARBA" id="ARBA00023242"/>
    </source>
</evidence>
<dbReference type="GO" id="GO:0016776">
    <property type="term" value="F:phosphotransferase activity, phosphate group as acceptor"/>
    <property type="evidence" value="ECO:0007669"/>
    <property type="project" value="InterPro"/>
</dbReference>
<evidence type="ECO:0000256" key="4">
    <source>
        <dbReference type="ARBA" id="ARBA00022777"/>
    </source>
</evidence>
<dbReference type="SUPFAM" id="SSF52540">
    <property type="entry name" value="P-loop containing nucleoside triphosphate hydrolases"/>
    <property type="match status" value="1"/>
</dbReference>
<comment type="cofactor">
    <cofactor evidence="9">
        <name>Mg(2+)</name>
        <dbReference type="ChEBI" id="CHEBI:18420"/>
    </cofactor>
    <text evidence="9">Binds 1 Mg(2+) ion per monomer.</text>
</comment>
<comment type="function">
    <text evidence="9">Catalyzes the phosphorylation of pyrimidine nucleoside monophosphates at the expense of ATP. Plays an important role in de novo pyrimidine nucleotide biosynthesis. Has preference for UMP and CMP as phosphate acceptors.</text>
</comment>
<feature type="binding site" evidence="9">
    <location>
        <begin position="79"/>
        <end position="81"/>
    </location>
    <ligand>
        <name>a ribonucleoside 5'-phosphate</name>
        <dbReference type="ChEBI" id="CHEBI:58043"/>
    </ligand>
</feature>
<keyword evidence="3 9" id="KW-0547">Nucleotide-binding</keyword>
<feature type="binding site" evidence="9">
    <location>
        <position position="205"/>
    </location>
    <ligand>
        <name>ATP</name>
        <dbReference type="ChEBI" id="CHEBI:30616"/>
    </ligand>
</feature>
<dbReference type="GO" id="GO:0006221">
    <property type="term" value="P:pyrimidine nucleotide biosynthetic process"/>
    <property type="evidence" value="ECO:0007669"/>
    <property type="project" value="UniProtKB-UniRule"/>
</dbReference>
<dbReference type="VEuPathDB" id="VectorBase:SSCA002879"/>
<dbReference type="OrthoDB" id="442176at2759"/>
<accession>A0A132A0Z5</accession>
<gene>
    <name evidence="10" type="ORF">QR98_0030880</name>
</gene>
<feature type="binding site" evidence="9">
    <location>
        <position position="166"/>
    </location>
    <ligand>
        <name>a ribonucleoside 5'-phosphate</name>
        <dbReference type="ChEBI" id="CHEBI:58043"/>
    </ligand>
</feature>
<evidence type="ECO:0000313" key="10">
    <source>
        <dbReference type="EMBL" id="KPM04637.1"/>
    </source>
</evidence>
<comment type="subunit">
    <text evidence="9">Monomer.</text>
</comment>
<organism evidence="10 11">
    <name type="scientific">Sarcoptes scabiei</name>
    <name type="common">Itch mite</name>
    <name type="synonym">Acarus scabiei</name>
    <dbReference type="NCBI Taxonomy" id="52283"/>
    <lineage>
        <taxon>Eukaryota</taxon>
        <taxon>Metazoa</taxon>
        <taxon>Ecdysozoa</taxon>
        <taxon>Arthropoda</taxon>
        <taxon>Chelicerata</taxon>
        <taxon>Arachnida</taxon>
        <taxon>Acari</taxon>
        <taxon>Acariformes</taxon>
        <taxon>Sarcoptiformes</taxon>
        <taxon>Astigmata</taxon>
        <taxon>Psoroptidia</taxon>
        <taxon>Sarcoptoidea</taxon>
        <taxon>Sarcoptidae</taxon>
        <taxon>Sarcoptinae</taxon>
        <taxon>Sarcoptes</taxon>
    </lineage>
</organism>
<comment type="catalytic activity">
    <reaction evidence="8 9">
        <text>UMP + ATP = UDP + ADP</text>
        <dbReference type="Rhea" id="RHEA:24400"/>
        <dbReference type="ChEBI" id="CHEBI:30616"/>
        <dbReference type="ChEBI" id="CHEBI:57865"/>
        <dbReference type="ChEBI" id="CHEBI:58223"/>
        <dbReference type="ChEBI" id="CHEBI:456216"/>
        <dbReference type="EC" id="2.7.4.14"/>
    </reaction>
</comment>
<dbReference type="GO" id="GO:0006207">
    <property type="term" value="P:'de novo' pyrimidine nucleobase biosynthetic process"/>
    <property type="evidence" value="ECO:0007669"/>
    <property type="project" value="InterPro"/>
</dbReference>
<feature type="binding site" evidence="9">
    <location>
        <begin position="31"/>
        <end position="36"/>
    </location>
    <ligand>
        <name>ATP</name>
        <dbReference type="ChEBI" id="CHEBI:30616"/>
    </ligand>
</feature>
<comment type="catalytic activity">
    <reaction evidence="9">
        <text>dCMP + ATP = dCDP + ADP</text>
        <dbReference type="Rhea" id="RHEA:25094"/>
        <dbReference type="ChEBI" id="CHEBI:30616"/>
        <dbReference type="ChEBI" id="CHEBI:57566"/>
        <dbReference type="ChEBI" id="CHEBI:58593"/>
        <dbReference type="ChEBI" id="CHEBI:456216"/>
        <dbReference type="EC" id="2.7.4.14"/>
    </reaction>
</comment>
<evidence type="ECO:0000256" key="8">
    <source>
        <dbReference type="ARBA" id="ARBA00048116"/>
    </source>
</evidence>
<evidence type="ECO:0000313" key="11">
    <source>
        <dbReference type="Proteomes" id="UP000616769"/>
    </source>
</evidence>
<evidence type="ECO:0000256" key="5">
    <source>
        <dbReference type="ARBA" id="ARBA00022840"/>
    </source>
</evidence>
<dbReference type="GO" id="GO:0005524">
    <property type="term" value="F:ATP binding"/>
    <property type="evidence" value="ECO:0007669"/>
    <property type="project" value="UniProtKB-KW"/>
</dbReference>
<dbReference type="GO" id="GO:0009123">
    <property type="term" value="P:nucleoside monophosphate metabolic process"/>
    <property type="evidence" value="ECO:0007669"/>
    <property type="project" value="UniProtKB-ARBA"/>
</dbReference>
<evidence type="ECO:0000256" key="6">
    <source>
        <dbReference type="ARBA" id="ARBA00022975"/>
    </source>
</evidence>
<keyword evidence="1 9" id="KW-0963">Cytoplasm</keyword>
<dbReference type="InterPro" id="IPR000850">
    <property type="entry name" value="Adenylat/UMP-CMP_kin"/>
</dbReference>
<dbReference type="HAMAP" id="MF_00235">
    <property type="entry name" value="Adenylate_kinase_Adk"/>
    <property type="match status" value="1"/>
</dbReference>
<feature type="binding site" evidence="9">
    <location>
        <position position="126"/>
    </location>
    <ligand>
        <name>CMP</name>
        <dbReference type="ChEBI" id="CHEBI:60377"/>
    </ligand>
</feature>
<feature type="region of interest" description="LID" evidence="9">
    <location>
        <begin position="159"/>
        <end position="169"/>
    </location>
</feature>
<proteinExistence type="inferred from homology"/>
<comment type="domain">
    <text evidence="9">Consists of three domains, a large central CORE domain and two small peripheral domains, NMPbind and LID, which undergo movements during catalysis. The LID domain closes over the site of phosphoryl transfer upon ATP binding. Assembling and dissambling the active center during each catalytic cycle provides an effective means to prevent ATP hydrolysis.</text>
</comment>
<evidence type="ECO:0000256" key="1">
    <source>
        <dbReference type="ARBA" id="ARBA00022490"/>
    </source>
</evidence>
<evidence type="ECO:0000256" key="9">
    <source>
        <dbReference type="HAMAP-Rule" id="MF_03172"/>
    </source>
</evidence>
<keyword evidence="2 9" id="KW-0808">Transferase</keyword>
<dbReference type="NCBIfam" id="TIGR01359">
    <property type="entry name" value="UMP_CMP_kin_fam"/>
    <property type="match status" value="1"/>
</dbReference>
<dbReference type="PROSITE" id="PS00113">
    <property type="entry name" value="ADENYLATE_KINASE"/>
    <property type="match status" value="1"/>
</dbReference>
<dbReference type="Gene3D" id="3.40.50.300">
    <property type="entry name" value="P-loop containing nucleotide triphosphate hydrolases"/>
    <property type="match status" value="1"/>
</dbReference>
<sequence length="219" mass="24917">MANQTNHSGNVQYDWNNLPKPNVIFVLGGPGAGKGTQCSLISEEFGYVHLSAGELLRIEQTTPGSEFGPLIADHIKNGTIVPVEITCSLLMNAMLKKMRDLARNRSDNSIPKGNFLIDGFPRNQNNLDGWKKFVDDKVNVKFVLFFECPQQLYIDRCLKRGTHSGRTDDNPDSIKKRLETYLNQTMPIIEHYDRLNLVKRIDASRPIEKVYEDVRRLLL</sequence>
<dbReference type="InterPro" id="IPR006266">
    <property type="entry name" value="UMP_CMP_kinase"/>
</dbReference>
<comment type="subcellular location">
    <subcellularLocation>
        <location evidence="9">Cytoplasm</location>
    </subcellularLocation>
    <subcellularLocation>
        <location evidence="9">Nucleus</location>
    </subcellularLocation>
</comment>
<dbReference type="PRINTS" id="PR00094">
    <property type="entry name" value="ADENYLTKNASE"/>
</dbReference>
<dbReference type="Pfam" id="PF00406">
    <property type="entry name" value="ADK"/>
    <property type="match status" value="1"/>
</dbReference>
<dbReference type="PANTHER" id="PTHR23359">
    <property type="entry name" value="NUCLEOTIDE KINASE"/>
    <property type="match status" value="1"/>
</dbReference>
<dbReference type="InterPro" id="IPR027417">
    <property type="entry name" value="P-loop_NTPase"/>
</dbReference>
<comment type="caution">
    <text evidence="10">The sequence shown here is derived from an EMBL/GenBank/DDBJ whole genome shotgun (WGS) entry which is preliminary data.</text>
</comment>
<dbReference type="CDD" id="cd01428">
    <property type="entry name" value="ADK"/>
    <property type="match status" value="1"/>
</dbReference>
<dbReference type="GO" id="GO:0005737">
    <property type="term" value="C:cytoplasm"/>
    <property type="evidence" value="ECO:0007669"/>
    <property type="project" value="UniProtKB-SubCell"/>
</dbReference>
<evidence type="ECO:0000256" key="2">
    <source>
        <dbReference type="ARBA" id="ARBA00022679"/>
    </source>
</evidence>
<name>A0A132A0Z5_SARSC</name>